<dbReference type="GO" id="GO:0016757">
    <property type="term" value="F:glycosyltransferase activity"/>
    <property type="evidence" value="ECO:0007669"/>
    <property type="project" value="UniProtKB-KW"/>
</dbReference>
<dbReference type="EMBL" id="VUMB01000003">
    <property type="protein sequence ID" value="MSS39109.1"/>
    <property type="molecule type" value="Genomic_DNA"/>
</dbReference>
<keyword evidence="1" id="KW-0808">Transferase</keyword>
<dbReference type="SUPFAM" id="SSF53271">
    <property type="entry name" value="PRTase-like"/>
    <property type="match status" value="1"/>
</dbReference>
<dbReference type="CDD" id="cd06223">
    <property type="entry name" value="PRTases_typeI"/>
    <property type="match status" value="1"/>
</dbReference>
<dbReference type="RefSeq" id="WP_004605947.1">
    <property type="nucleotide sequence ID" value="NZ_CABKNF010000022.1"/>
</dbReference>
<dbReference type="InterPro" id="IPR029057">
    <property type="entry name" value="PRTase-like"/>
</dbReference>
<reference evidence="1 2" key="1">
    <citation type="submission" date="2019-08" db="EMBL/GenBank/DDBJ databases">
        <title>In-depth cultivation of the pig gut microbiome towards novel bacterial diversity and tailored functional studies.</title>
        <authorList>
            <person name="Wylensek D."/>
            <person name="Hitch T.C.A."/>
            <person name="Clavel T."/>
        </authorList>
    </citation>
    <scope>NUCLEOTIDE SEQUENCE [LARGE SCALE GENOMIC DNA]</scope>
    <source>
        <strain evidence="1 2">BL-389-WT-3D</strain>
    </source>
</reference>
<protein>
    <submittedName>
        <fullName evidence="1">Orotate phosphoribosyltransferase</fullName>
    </submittedName>
</protein>
<name>A0A844FA01_CLOSV</name>
<dbReference type="InterPro" id="IPR000836">
    <property type="entry name" value="PRTase_dom"/>
</dbReference>
<dbReference type="AlphaFoldDB" id="A0A844FA01"/>
<accession>A0A844FA01</accession>
<dbReference type="Gene3D" id="3.40.50.2020">
    <property type="match status" value="1"/>
</dbReference>
<comment type="caution">
    <text evidence="1">The sequence shown here is derived from an EMBL/GenBank/DDBJ whole genome shotgun (WGS) entry which is preliminary data.</text>
</comment>
<evidence type="ECO:0000313" key="2">
    <source>
        <dbReference type="Proteomes" id="UP000462363"/>
    </source>
</evidence>
<organism evidence="1 2">
    <name type="scientific">Clostridium scindens (strain JCM 10418 / VPI 12708)</name>
    <dbReference type="NCBI Taxonomy" id="29347"/>
    <lineage>
        <taxon>Bacteria</taxon>
        <taxon>Bacillati</taxon>
        <taxon>Bacillota</taxon>
        <taxon>Clostridia</taxon>
        <taxon>Lachnospirales</taxon>
        <taxon>Lachnospiraceae</taxon>
    </lineage>
</organism>
<evidence type="ECO:0000313" key="1">
    <source>
        <dbReference type="EMBL" id="MSS39109.1"/>
    </source>
</evidence>
<gene>
    <name evidence="1" type="ORF">FYJ37_01760</name>
</gene>
<proteinExistence type="predicted"/>
<keyword evidence="1" id="KW-0328">Glycosyltransferase</keyword>
<dbReference type="Proteomes" id="UP000462363">
    <property type="component" value="Unassembled WGS sequence"/>
</dbReference>
<dbReference type="GeneID" id="62697327"/>
<sequence length="216" mass="23999">MDKTMEGFEDLRSNKNPKARIKVMKGHFATSNSHLNTYIDMSTVKTRHHNSREAARVLANEYLNNTYVNTIVCLDETEVIGTFLAEELADTSRLSLSADNNISVITPEYNTLGQIMFRDNKQRMIENQQVLILAASVTTGKTISKAIESILYYGGTVCGVSAIFSAVTKVAGMEIKTIFTSKDIPDYRAYEPSDCPMCKAGQRVEAIVNSFGYSKL</sequence>